<dbReference type="PANTHER" id="PTHR32322">
    <property type="entry name" value="INNER MEMBRANE TRANSPORTER"/>
    <property type="match status" value="1"/>
</dbReference>
<evidence type="ECO:0000259" key="7">
    <source>
        <dbReference type="Pfam" id="PF00892"/>
    </source>
</evidence>
<evidence type="ECO:0000256" key="1">
    <source>
        <dbReference type="ARBA" id="ARBA00004651"/>
    </source>
</evidence>
<feature type="transmembrane region" description="Helical" evidence="6">
    <location>
        <begin position="39"/>
        <end position="56"/>
    </location>
</feature>
<dbReference type="SUPFAM" id="SSF103481">
    <property type="entry name" value="Multidrug resistance efflux transporter EmrE"/>
    <property type="match status" value="2"/>
</dbReference>
<keyword evidence="3 6" id="KW-0812">Transmembrane</keyword>
<feature type="transmembrane region" description="Helical" evidence="6">
    <location>
        <begin position="123"/>
        <end position="143"/>
    </location>
</feature>
<keyword evidence="4 6" id="KW-1133">Transmembrane helix</keyword>
<dbReference type="InterPro" id="IPR037185">
    <property type="entry name" value="EmrE-like"/>
</dbReference>
<evidence type="ECO:0000256" key="4">
    <source>
        <dbReference type="ARBA" id="ARBA00022989"/>
    </source>
</evidence>
<gene>
    <name evidence="8" type="ORF">J5Y06_04940</name>
</gene>
<evidence type="ECO:0000256" key="3">
    <source>
        <dbReference type="ARBA" id="ARBA00022692"/>
    </source>
</evidence>
<comment type="caution">
    <text evidence="8">The sequence shown here is derived from an EMBL/GenBank/DDBJ whole genome shotgun (WGS) entry which is preliminary data.</text>
</comment>
<feature type="transmembrane region" description="Helical" evidence="6">
    <location>
        <begin position="210"/>
        <end position="230"/>
    </location>
</feature>
<accession>A0A8J7QY11</accession>
<proteinExistence type="predicted"/>
<feature type="transmembrane region" description="Helical" evidence="6">
    <location>
        <begin position="149"/>
        <end position="168"/>
    </location>
</feature>
<feature type="transmembrane region" description="Helical" evidence="6">
    <location>
        <begin position="96"/>
        <end position="116"/>
    </location>
</feature>
<protein>
    <submittedName>
        <fullName evidence="8">DMT family transporter</fullName>
    </submittedName>
</protein>
<dbReference type="PANTHER" id="PTHR32322:SF18">
    <property type="entry name" value="S-ADENOSYLMETHIONINE_S-ADENOSYLHOMOCYSTEINE TRANSPORTER"/>
    <property type="match status" value="1"/>
</dbReference>
<evidence type="ECO:0000313" key="8">
    <source>
        <dbReference type="EMBL" id="MBP0437990.1"/>
    </source>
</evidence>
<keyword evidence="5 6" id="KW-0472">Membrane</keyword>
<dbReference type="Pfam" id="PF00892">
    <property type="entry name" value="EamA"/>
    <property type="match status" value="2"/>
</dbReference>
<evidence type="ECO:0000256" key="2">
    <source>
        <dbReference type="ARBA" id="ARBA00022475"/>
    </source>
</evidence>
<feature type="transmembrane region" description="Helical" evidence="6">
    <location>
        <begin position="242"/>
        <end position="261"/>
    </location>
</feature>
<dbReference type="Proteomes" id="UP000666240">
    <property type="component" value="Unassembled WGS sequence"/>
</dbReference>
<dbReference type="RefSeq" id="WP_209333934.1">
    <property type="nucleotide sequence ID" value="NZ_JAGIYY010000001.1"/>
</dbReference>
<feature type="transmembrane region" description="Helical" evidence="6">
    <location>
        <begin position="180"/>
        <end position="198"/>
    </location>
</feature>
<keyword evidence="2" id="KW-1003">Cell membrane</keyword>
<sequence>MSDRAAHAQVFLVALLWGLNWLASKFALADISPWFFRTLTFGVGAGNLMLASRWWGTSMAIAKGMPRLHLAVAGILNIGGFGIFSAFALLETSVARTSICAYTMPIWTTLLARIVLEERLTRARTGALVTGTSGLAVLLWPLFAEGIPIGALYALGAAVSWSAGTVYLKWSGVQGHPLAIAAWQLVAGTCAVTIGFLVDGADFGNRMDALSAAGLIYGIFLGTALAYLLWFNLVGRLSASAAAMGTLMVPVVGVLASIGFGERPDEADLVGFALIFVASLLALWPAGSDRKVTTRNQARAGSGT</sequence>
<evidence type="ECO:0000313" key="9">
    <source>
        <dbReference type="Proteomes" id="UP000666240"/>
    </source>
</evidence>
<feature type="domain" description="EamA" evidence="7">
    <location>
        <begin position="149"/>
        <end position="283"/>
    </location>
</feature>
<dbReference type="GO" id="GO:0005886">
    <property type="term" value="C:plasma membrane"/>
    <property type="evidence" value="ECO:0007669"/>
    <property type="project" value="UniProtKB-SubCell"/>
</dbReference>
<dbReference type="EMBL" id="JAGIYY010000001">
    <property type="protein sequence ID" value="MBP0437990.1"/>
    <property type="molecule type" value="Genomic_DNA"/>
</dbReference>
<evidence type="ECO:0000256" key="6">
    <source>
        <dbReference type="SAM" id="Phobius"/>
    </source>
</evidence>
<comment type="subcellular location">
    <subcellularLocation>
        <location evidence="1">Cell membrane</location>
        <topology evidence="1">Multi-pass membrane protein</topology>
    </subcellularLocation>
</comment>
<dbReference type="InterPro" id="IPR050638">
    <property type="entry name" value="AA-Vitamin_Transporters"/>
</dbReference>
<feature type="transmembrane region" description="Helical" evidence="6">
    <location>
        <begin position="68"/>
        <end position="90"/>
    </location>
</feature>
<keyword evidence="9" id="KW-1185">Reference proteome</keyword>
<dbReference type="InterPro" id="IPR000620">
    <property type="entry name" value="EamA_dom"/>
</dbReference>
<organism evidence="8 9">
    <name type="scientific">Tianweitania sediminis</name>
    <dbReference type="NCBI Taxonomy" id="1502156"/>
    <lineage>
        <taxon>Bacteria</taxon>
        <taxon>Pseudomonadati</taxon>
        <taxon>Pseudomonadota</taxon>
        <taxon>Alphaproteobacteria</taxon>
        <taxon>Hyphomicrobiales</taxon>
        <taxon>Phyllobacteriaceae</taxon>
        <taxon>Tianweitania</taxon>
    </lineage>
</organism>
<feature type="domain" description="EamA" evidence="7">
    <location>
        <begin position="10"/>
        <end position="139"/>
    </location>
</feature>
<name>A0A8J7QY11_9HYPH</name>
<reference evidence="8" key="1">
    <citation type="submission" date="2021-03" db="EMBL/GenBank/DDBJ databases">
        <title>Genome sequencing and assembly of Tianweitania sediminis.</title>
        <authorList>
            <person name="Chhetri G."/>
        </authorList>
    </citation>
    <scope>NUCLEOTIDE SEQUENCE</scope>
    <source>
        <strain evidence="8">Z8</strain>
    </source>
</reference>
<evidence type="ECO:0000256" key="5">
    <source>
        <dbReference type="ARBA" id="ARBA00023136"/>
    </source>
</evidence>
<dbReference type="AlphaFoldDB" id="A0A8J7QY11"/>
<feature type="transmembrane region" description="Helical" evidence="6">
    <location>
        <begin position="267"/>
        <end position="286"/>
    </location>
</feature>